<dbReference type="PANTHER" id="PTHR43210:SF2">
    <property type="entry name" value="ATP-DEPENDENT DETHIOBIOTIN SYNTHETASE BIOD 2"/>
    <property type="match status" value="1"/>
</dbReference>
<evidence type="ECO:0000256" key="8">
    <source>
        <dbReference type="ARBA" id="ARBA00047386"/>
    </source>
</evidence>
<dbReference type="GO" id="GO:0000287">
    <property type="term" value="F:magnesium ion binding"/>
    <property type="evidence" value="ECO:0007669"/>
    <property type="project" value="UniProtKB-UniRule"/>
</dbReference>
<reference evidence="10 11" key="1">
    <citation type="submission" date="2015-12" db="EMBL/GenBank/DDBJ databases">
        <title>Genome sequence of Aneurinibacillus soli.</title>
        <authorList>
            <person name="Lee J.S."/>
            <person name="Lee K.C."/>
            <person name="Kim K.K."/>
            <person name="Lee B.W."/>
        </authorList>
    </citation>
    <scope>NUCLEOTIDE SEQUENCE [LARGE SCALE GENOMIC DNA]</scope>
    <source>
        <strain evidence="10 11">CB4</strain>
    </source>
</reference>
<evidence type="ECO:0000256" key="3">
    <source>
        <dbReference type="ARBA" id="ARBA00022723"/>
    </source>
</evidence>
<comment type="subcellular location">
    <subcellularLocation>
        <location evidence="9">Cytoplasm</location>
    </subcellularLocation>
</comment>
<proteinExistence type="inferred from homology"/>
<dbReference type="GO" id="GO:0009102">
    <property type="term" value="P:biotin biosynthetic process"/>
    <property type="evidence" value="ECO:0007669"/>
    <property type="project" value="UniProtKB-UniRule"/>
</dbReference>
<evidence type="ECO:0000256" key="7">
    <source>
        <dbReference type="ARBA" id="ARBA00022842"/>
    </source>
</evidence>
<dbReference type="UniPathway" id="UPA00078">
    <property type="reaction ID" value="UER00161"/>
</dbReference>
<dbReference type="NCBIfam" id="TIGR00347">
    <property type="entry name" value="bioD"/>
    <property type="match status" value="1"/>
</dbReference>
<keyword evidence="4 9" id="KW-0547">Nucleotide-binding</keyword>
<dbReference type="KEGG" id="asoc:CB4_02999"/>
<comment type="catalytic activity">
    <reaction evidence="8">
        <text>(7R,8S)-8-amino-7-(carboxyamino)nonanoate + ATP = (4R,5S)-dethiobiotin + ADP + phosphate + H(+)</text>
        <dbReference type="Rhea" id="RHEA:63684"/>
        <dbReference type="ChEBI" id="CHEBI:15378"/>
        <dbReference type="ChEBI" id="CHEBI:30616"/>
        <dbReference type="ChEBI" id="CHEBI:43474"/>
        <dbReference type="ChEBI" id="CHEBI:149470"/>
        <dbReference type="ChEBI" id="CHEBI:149473"/>
        <dbReference type="ChEBI" id="CHEBI:456216"/>
    </reaction>
</comment>
<feature type="binding site" evidence="9">
    <location>
        <position position="18"/>
    </location>
    <ligand>
        <name>Mg(2+)</name>
        <dbReference type="ChEBI" id="CHEBI:18420"/>
    </ligand>
</feature>
<dbReference type="PIRSF" id="PIRSF006755">
    <property type="entry name" value="DTB_synth"/>
    <property type="match status" value="1"/>
</dbReference>
<dbReference type="GO" id="GO:0005524">
    <property type="term" value="F:ATP binding"/>
    <property type="evidence" value="ECO:0007669"/>
    <property type="project" value="UniProtKB-UniRule"/>
</dbReference>
<dbReference type="GO" id="GO:0005829">
    <property type="term" value="C:cytosol"/>
    <property type="evidence" value="ECO:0007669"/>
    <property type="project" value="TreeGrafter"/>
</dbReference>
<organism evidence="10 11">
    <name type="scientific">Aneurinibacillus soli</name>
    <dbReference type="NCBI Taxonomy" id="1500254"/>
    <lineage>
        <taxon>Bacteria</taxon>
        <taxon>Bacillati</taxon>
        <taxon>Bacillota</taxon>
        <taxon>Bacilli</taxon>
        <taxon>Bacillales</taxon>
        <taxon>Paenibacillaceae</taxon>
        <taxon>Aneurinibacillus group</taxon>
        <taxon>Aneurinibacillus</taxon>
    </lineage>
</organism>
<comment type="similarity">
    <text evidence="9">Belongs to the dethiobiotin synthetase family.</text>
</comment>
<keyword evidence="1 9" id="KW-0963">Cytoplasm</keyword>
<keyword evidence="11" id="KW-1185">Reference proteome</keyword>
<keyword evidence="5 9" id="KW-0093">Biotin biosynthesis</keyword>
<accession>A0A0U5BB08</accession>
<evidence type="ECO:0000256" key="4">
    <source>
        <dbReference type="ARBA" id="ARBA00022741"/>
    </source>
</evidence>
<dbReference type="GO" id="GO:0004141">
    <property type="term" value="F:dethiobiotin synthase activity"/>
    <property type="evidence" value="ECO:0007669"/>
    <property type="project" value="UniProtKB-UniRule"/>
</dbReference>
<feature type="binding site" evidence="9">
    <location>
        <position position="56"/>
    </location>
    <ligand>
        <name>ATP</name>
        <dbReference type="ChEBI" id="CHEBI:30616"/>
    </ligand>
</feature>
<comment type="catalytic activity">
    <reaction evidence="9">
        <text>(7R,8S)-7,8-diammoniononanoate + CO2 + ATP = (4R,5S)-dethiobiotin + ADP + phosphate + 3 H(+)</text>
        <dbReference type="Rhea" id="RHEA:15805"/>
        <dbReference type="ChEBI" id="CHEBI:15378"/>
        <dbReference type="ChEBI" id="CHEBI:16526"/>
        <dbReference type="ChEBI" id="CHEBI:30616"/>
        <dbReference type="ChEBI" id="CHEBI:43474"/>
        <dbReference type="ChEBI" id="CHEBI:149469"/>
        <dbReference type="ChEBI" id="CHEBI:149473"/>
        <dbReference type="ChEBI" id="CHEBI:456216"/>
        <dbReference type="EC" id="6.3.3.3"/>
    </reaction>
</comment>
<feature type="binding site" evidence="9">
    <location>
        <position position="43"/>
    </location>
    <ligand>
        <name>substrate</name>
    </ligand>
</feature>
<sequence>MSTHGLFITGTDTGVGKTLATACLTALLTESGINAIPYKPVQSGGIATGAGLLAEDVLFYQDVCDLPHTQSQLCSYCLEPAFSPHLAARETGVHIDPARIRAQFHQLTRSHDVVLVEGAGGLAVPIAETDSGLYMTIDLVRELRLPLLLVTHAGLGTINHTVLTVEYARSHQLTIIGLLINRMPDVPTIMQQDNIRMIEKLTGIPVLGIIPELTDASPFGVRQAWSDLTRHIKIETILQKIKAE</sequence>
<gene>
    <name evidence="9 10" type="primary">bioD</name>
    <name evidence="10" type="ORF">CB4_02999</name>
</gene>
<dbReference type="GO" id="GO:0042803">
    <property type="term" value="F:protein homodimerization activity"/>
    <property type="evidence" value="ECO:0007669"/>
    <property type="project" value="UniProtKB-ARBA"/>
</dbReference>
<evidence type="ECO:0000256" key="6">
    <source>
        <dbReference type="ARBA" id="ARBA00022840"/>
    </source>
</evidence>
<evidence type="ECO:0000256" key="9">
    <source>
        <dbReference type="HAMAP-Rule" id="MF_00336"/>
    </source>
</evidence>
<dbReference type="CDD" id="cd03109">
    <property type="entry name" value="DTBS"/>
    <property type="match status" value="1"/>
</dbReference>
<feature type="binding site" evidence="9">
    <location>
        <begin position="14"/>
        <end position="19"/>
    </location>
    <ligand>
        <name>ATP</name>
        <dbReference type="ChEBI" id="CHEBI:30616"/>
    </ligand>
</feature>
<dbReference type="PANTHER" id="PTHR43210">
    <property type="entry name" value="DETHIOBIOTIN SYNTHETASE"/>
    <property type="match status" value="1"/>
</dbReference>
<comment type="pathway">
    <text evidence="9">Cofactor biosynthesis; biotin biosynthesis; biotin from 7,8-diaminononanoate: step 1/2.</text>
</comment>
<dbReference type="OrthoDB" id="9802097at2"/>
<dbReference type="AlphaFoldDB" id="A0A0U5BB08"/>
<comment type="function">
    <text evidence="9">Catalyzes a mechanistically unusual reaction, the ATP-dependent insertion of CO2 between the N7 and N8 nitrogen atoms of 7,8-diaminopelargonic acid (DAPA, also called 7,8-diammoniononanoate) to form a ureido ring.</text>
</comment>
<dbReference type="FunFam" id="3.40.50.300:FF:000292">
    <property type="entry name" value="ATP-dependent dethiobiotin synthetase BioD"/>
    <property type="match status" value="1"/>
</dbReference>
<feature type="binding site" evidence="9">
    <location>
        <begin position="181"/>
        <end position="182"/>
    </location>
    <ligand>
        <name>ATP</name>
        <dbReference type="ChEBI" id="CHEBI:30616"/>
    </ligand>
</feature>
<feature type="active site" evidence="9">
    <location>
        <position position="39"/>
    </location>
</feature>
<keyword evidence="6 9" id="KW-0067">ATP-binding</keyword>
<dbReference type="EMBL" id="AP017312">
    <property type="protein sequence ID" value="BAU28822.1"/>
    <property type="molecule type" value="Genomic_DNA"/>
</dbReference>
<comment type="caution">
    <text evidence="9">Lacks conserved residue(s) required for the propagation of feature annotation.</text>
</comment>
<evidence type="ECO:0000256" key="1">
    <source>
        <dbReference type="ARBA" id="ARBA00022490"/>
    </source>
</evidence>
<comment type="cofactor">
    <cofactor evidence="9">
        <name>Mg(2+)</name>
        <dbReference type="ChEBI" id="CHEBI:18420"/>
    </cofactor>
</comment>
<dbReference type="Proteomes" id="UP000217696">
    <property type="component" value="Chromosome"/>
</dbReference>
<evidence type="ECO:0000256" key="5">
    <source>
        <dbReference type="ARBA" id="ARBA00022756"/>
    </source>
</evidence>
<keyword evidence="2 9" id="KW-0436">Ligase</keyword>
<evidence type="ECO:0000313" key="10">
    <source>
        <dbReference type="EMBL" id="BAU28822.1"/>
    </source>
</evidence>
<dbReference type="SUPFAM" id="SSF52540">
    <property type="entry name" value="P-loop containing nucleoside triphosphate hydrolases"/>
    <property type="match status" value="1"/>
</dbReference>
<evidence type="ECO:0000256" key="2">
    <source>
        <dbReference type="ARBA" id="ARBA00022598"/>
    </source>
</evidence>
<protein>
    <recommendedName>
        <fullName evidence="9">ATP-dependent dethiobiotin synthetase BioD</fullName>
        <ecNumber evidence="9">6.3.3.3</ecNumber>
    </recommendedName>
    <alternativeName>
        <fullName evidence="9">DTB synthetase</fullName>
        <shortName evidence="9">DTBS</shortName>
    </alternativeName>
    <alternativeName>
        <fullName evidence="9">Dethiobiotin synthase</fullName>
    </alternativeName>
</protein>
<name>A0A0U5BB08_9BACL</name>
<feature type="binding site" evidence="9">
    <location>
        <position position="56"/>
    </location>
    <ligand>
        <name>Mg(2+)</name>
        <dbReference type="ChEBI" id="CHEBI:18420"/>
    </ligand>
</feature>
<dbReference type="Gene3D" id="3.40.50.300">
    <property type="entry name" value="P-loop containing nucleotide triphosphate hydrolases"/>
    <property type="match status" value="1"/>
</dbReference>
<dbReference type="Pfam" id="PF13500">
    <property type="entry name" value="AAA_26"/>
    <property type="match status" value="1"/>
</dbReference>
<keyword evidence="7 9" id="KW-0460">Magnesium</keyword>
<keyword evidence="3 9" id="KW-0479">Metal-binding</keyword>
<feature type="binding site" evidence="9">
    <location>
        <begin position="117"/>
        <end position="120"/>
    </location>
    <ligand>
        <name>ATP</name>
        <dbReference type="ChEBI" id="CHEBI:30616"/>
    </ligand>
</feature>
<feature type="binding site" evidence="9">
    <location>
        <position position="117"/>
    </location>
    <ligand>
        <name>Mg(2+)</name>
        <dbReference type="ChEBI" id="CHEBI:18420"/>
    </ligand>
</feature>
<dbReference type="RefSeq" id="WP_096466525.1">
    <property type="nucleotide sequence ID" value="NZ_AP017312.1"/>
</dbReference>
<comment type="subunit">
    <text evidence="9">Homodimer.</text>
</comment>
<feature type="binding site" evidence="9">
    <location>
        <begin position="211"/>
        <end position="213"/>
    </location>
    <ligand>
        <name>ATP</name>
        <dbReference type="ChEBI" id="CHEBI:30616"/>
    </ligand>
</feature>
<evidence type="ECO:0000313" key="11">
    <source>
        <dbReference type="Proteomes" id="UP000217696"/>
    </source>
</evidence>
<dbReference type="EC" id="6.3.3.3" evidence="9"/>
<dbReference type="InterPro" id="IPR027417">
    <property type="entry name" value="P-loop_NTPase"/>
</dbReference>
<dbReference type="HAMAP" id="MF_00336">
    <property type="entry name" value="BioD"/>
    <property type="match status" value="1"/>
</dbReference>
<dbReference type="InterPro" id="IPR004472">
    <property type="entry name" value="DTB_synth_BioD"/>
</dbReference>